<reference evidence="2 3" key="1">
    <citation type="submission" date="2013-11" db="EMBL/GenBank/DDBJ databases">
        <title>The Damaraland mole rat (Fukomys damarensis) genome and evolution of African mole rats.</title>
        <authorList>
            <person name="Gladyshev V.N."/>
            <person name="Fang X."/>
        </authorList>
    </citation>
    <scope>NUCLEOTIDE SEQUENCE [LARGE SCALE GENOMIC DNA]</scope>
    <source>
        <tissue evidence="2">Liver</tissue>
    </source>
</reference>
<feature type="region of interest" description="Disordered" evidence="1">
    <location>
        <begin position="63"/>
        <end position="85"/>
    </location>
</feature>
<evidence type="ECO:0000256" key="1">
    <source>
        <dbReference type="SAM" id="MobiDB-lite"/>
    </source>
</evidence>
<name>A0A091DIR0_FUKDA</name>
<evidence type="ECO:0000313" key="3">
    <source>
        <dbReference type="Proteomes" id="UP000028990"/>
    </source>
</evidence>
<accession>A0A091DIR0</accession>
<proteinExistence type="predicted"/>
<sequence>MVKVETRAPAKRTAAMPSDSKDLSSSDKEKEHPSSYQENQPQQAFPGKSTACSCLCHCGNVSQVGLPRPASHRLSSAGRSKLPIS</sequence>
<dbReference type="AlphaFoldDB" id="A0A091DIR0"/>
<protein>
    <submittedName>
        <fullName evidence="2">Uncharacterized protein</fullName>
    </submittedName>
</protein>
<dbReference type="Proteomes" id="UP000028990">
    <property type="component" value="Unassembled WGS sequence"/>
</dbReference>
<feature type="region of interest" description="Disordered" evidence="1">
    <location>
        <begin position="1"/>
        <end position="49"/>
    </location>
</feature>
<organism evidence="2 3">
    <name type="scientific">Fukomys damarensis</name>
    <name type="common">Damaraland mole rat</name>
    <name type="synonym">Cryptomys damarensis</name>
    <dbReference type="NCBI Taxonomy" id="885580"/>
    <lineage>
        <taxon>Eukaryota</taxon>
        <taxon>Metazoa</taxon>
        <taxon>Chordata</taxon>
        <taxon>Craniata</taxon>
        <taxon>Vertebrata</taxon>
        <taxon>Euteleostomi</taxon>
        <taxon>Mammalia</taxon>
        <taxon>Eutheria</taxon>
        <taxon>Euarchontoglires</taxon>
        <taxon>Glires</taxon>
        <taxon>Rodentia</taxon>
        <taxon>Hystricomorpha</taxon>
        <taxon>Bathyergidae</taxon>
        <taxon>Fukomys</taxon>
    </lineage>
</organism>
<feature type="compositionally biased region" description="Basic and acidic residues" evidence="1">
    <location>
        <begin position="19"/>
        <end position="33"/>
    </location>
</feature>
<keyword evidence="3" id="KW-1185">Reference proteome</keyword>
<dbReference type="EMBL" id="KN122228">
    <property type="protein sequence ID" value="KFO32024.1"/>
    <property type="molecule type" value="Genomic_DNA"/>
</dbReference>
<feature type="compositionally biased region" description="Polar residues" evidence="1">
    <location>
        <begin position="34"/>
        <end position="43"/>
    </location>
</feature>
<gene>
    <name evidence="2" type="ORF">H920_06593</name>
</gene>
<evidence type="ECO:0000313" key="2">
    <source>
        <dbReference type="EMBL" id="KFO32024.1"/>
    </source>
</evidence>